<reference evidence="1" key="1">
    <citation type="submission" date="2023-07" db="EMBL/GenBank/DDBJ databases">
        <authorList>
            <consortium name="CYATHOMIX"/>
        </authorList>
    </citation>
    <scope>NUCLEOTIDE SEQUENCE</scope>
    <source>
        <strain evidence="1">N/A</strain>
    </source>
</reference>
<dbReference type="Proteomes" id="UP001176961">
    <property type="component" value="Unassembled WGS sequence"/>
</dbReference>
<keyword evidence="2" id="KW-1185">Reference proteome</keyword>
<evidence type="ECO:0000313" key="2">
    <source>
        <dbReference type="Proteomes" id="UP001176961"/>
    </source>
</evidence>
<organism evidence="1 2">
    <name type="scientific">Cylicocyclus nassatus</name>
    <name type="common">Nematode worm</name>
    <dbReference type="NCBI Taxonomy" id="53992"/>
    <lineage>
        <taxon>Eukaryota</taxon>
        <taxon>Metazoa</taxon>
        <taxon>Ecdysozoa</taxon>
        <taxon>Nematoda</taxon>
        <taxon>Chromadorea</taxon>
        <taxon>Rhabditida</taxon>
        <taxon>Rhabditina</taxon>
        <taxon>Rhabditomorpha</taxon>
        <taxon>Strongyloidea</taxon>
        <taxon>Strongylidae</taxon>
        <taxon>Cylicocyclus</taxon>
    </lineage>
</organism>
<accession>A0AA36HGD6</accession>
<proteinExistence type="predicted"/>
<dbReference type="AlphaFoldDB" id="A0AA36HGD6"/>
<comment type="caution">
    <text evidence="1">The sequence shown here is derived from an EMBL/GenBank/DDBJ whole genome shotgun (WGS) entry which is preliminary data.</text>
</comment>
<protein>
    <submittedName>
        <fullName evidence="1">Uncharacterized protein</fullName>
    </submittedName>
</protein>
<dbReference type="EMBL" id="CATQJL010000326">
    <property type="protein sequence ID" value="CAJ0609443.1"/>
    <property type="molecule type" value="Genomic_DNA"/>
</dbReference>
<gene>
    <name evidence="1" type="ORF">CYNAS_LOCUS21426</name>
</gene>
<evidence type="ECO:0000313" key="1">
    <source>
        <dbReference type="EMBL" id="CAJ0609443.1"/>
    </source>
</evidence>
<sequence>MPGGTRRRPEGNHCRNVQIRASEYCFYRVRLEKKWRRPCHYTDLSWVEFSPSNYSVLNVTAYHKIIRQKSDCYRNRRKV</sequence>
<name>A0AA36HGD6_CYLNA</name>